<keyword evidence="1" id="KW-0472">Membrane</keyword>
<dbReference type="Proteomes" id="UP001204833">
    <property type="component" value="Unassembled WGS sequence"/>
</dbReference>
<dbReference type="AlphaFoldDB" id="A0AAD5BDV3"/>
<protein>
    <recommendedName>
        <fullName evidence="4">Alpha/beta hydrolase fold-3 domain-containing protein</fullName>
    </recommendedName>
</protein>
<dbReference type="InterPro" id="IPR019436">
    <property type="entry name" value="Say1-like"/>
</dbReference>
<keyword evidence="1" id="KW-0812">Transmembrane</keyword>
<name>A0AAD5BDV3_9ASCO</name>
<dbReference type="RefSeq" id="XP_051608422.1">
    <property type="nucleotide sequence ID" value="XM_051752356.1"/>
</dbReference>
<evidence type="ECO:0000313" key="3">
    <source>
        <dbReference type="Proteomes" id="UP001204833"/>
    </source>
</evidence>
<dbReference type="GeneID" id="76151044"/>
<proteinExistence type="predicted"/>
<comment type="caution">
    <text evidence="2">The sequence shown here is derived from an EMBL/GenBank/DDBJ whole genome shotgun (WGS) entry which is preliminary data.</text>
</comment>
<dbReference type="InterPro" id="IPR010424">
    <property type="entry name" value="EutQ"/>
</dbReference>
<evidence type="ECO:0000256" key="1">
    <source>
        <dbReference type="SAM" id="Phobius"/>
    </source>
</evidence>
<dbReference type="InterPro" id="IPR029058">
    <property type="entry name" value="AB_hydrolase_fold"/>
</dbReference>
<dbReference type="PANTHER" id="PTHR36169">
    <property type="entry name" value="ETHANOLAMINE UTILIZATION PROTEIN EUTQ"/>
    <property type="match status" value="1"/>
</dbReference>
<keyword evidence="3" id="KW-1185">Reference proteome</keyword>
<dbReference type="PANTHER" id="PTHR36169:SF1">
    <property type="entry name" value="ACETATE KINASE EUTQ"/>
    <property type="match status" value="1"/>
</dbReference>
<evidence type="ECO:0008006" key="4">
    <source>
        <dbReference type="Google" id="ProtNLM"/>
    </source>
</evidence>
<dbReference type="SUPFAM" id="SSF53474">
    <property type="entry name" value="alpha/beta-Hydrolases"/>
    <property type="match status" value="1"/>
</dbReference>
<sequence length="429" mass="48080">MISLRGFLVILTIPARLIWALISYAIFGGVNEKFQNDLFNSVKIHALRIGLDIPVRDFIYLGKGADHIINKTVKSSLPSLTKLNNYGMRYDQQSIWLVEAKNRSTSDPIIIYCHGGGYIAGPFPQQYETILGMYHLLDERKRTKTSVLALHYHLVGSGGAIGSHVDELAATYIKLAEAGNDNIVLMGDSAGGNLAIVLLQYLKQQKNPKLAWPRSTVLMSPWVKMVPEKYQLSPGHSYHDNKNRDYLEARFVGTPKRLEALFGGVNYADILISPGNLPYKVEDWKEIPTLNDRGYSTFVILGEHEVFRDDILEWSQYAVGSNLKPQSKDSGGIVNSAVQEYKTDGKNGAYIDVVVEPWALHAHVVTFESDIGKKLEKNPQLKLENLDKSKFFGVVRIVEFLNRTLDVSTEKEELSTTVKVKQGKLVETL</sequence>
<dbReference type="EMBL" id="JAIHNG010000120">
    <property type="protein sequence ID" value="KAI5957719.1"/>
    <property type="molecule type" value="Genomic_DNA"/>
</dbReference>
<evidence type="ECO:0000313" key="2">
    <source>
        <dbReference type="EMBL" id="KAI5957719.1"/>
    </source>
</evidence>
<gene>
    <name evidence="2" type="ORF">KGF57_002985</name>
</gene>
<dbReference type="Gene3D" id="3.40.50.1820">
    <property type="entry name" value="alpha/beta hydrolase"/>
    <property type="match status" value="1"/>
</dbReference>
<accession>A0AAD5BDV3</accession>
<feature type="transmembrane region" description="Helical" evidence="1">
    <location>
        <begin position="7"/>
        <end position="27"/>
    </location>
</feature>
<keyword evidence="1" id="KW-1133">Transmembrane helix</keyword>
<organism evidence="2 3">
    <name type="scientific">Candida theae</name>
    <dbReference type="NCBI Taxonomy" id="1198502"/>
    <lineage>
        <taxon>Eukaryota</taxon>
        <taxon>Fungi</taxon>
        <taxon>Dikarya</taxon>
        <taxon>Ascomycota</taxon>
        <taxon>Saccharomycotina</taxon>
        <taxon>Pichiomycetes</taxon>
        <taxon>Debaryomycetaceae</taxon>
        <taxon>Candida/Lodderomyces clade</taxon>
        <taxon>Candida</taxon>
    </lineage>
</organism>
<dbReference type="Pfam" id="PF10340">
    <property type="entry name" value="Say1_Mug180"/>
    <property type="match status" value="1"/>
</dbReference>
<reference evidence="2 3" key="1">
    <citation type="journal article" date="2022" name="DNA Res.">
        <title>Genome analysis of five recently described species of the CUG-Ser clade uncovers Candida theae as a new hybrid lineage with pathogenic potential in the Candida parapsilosis species complex.</title>
        <authorList>
            <person name="Mixao V."/>
            <person name="Del Olmo V."/>
            <person name="Hegedusova E."/>
            <person name="Saus E."/>
            <person name="Pryszcz L."/>
            <person name="Cillingova A."/>
            <person name="Nosek J."/>
            <person name="Gabaldon T."/>
        </authorList>
    </citation>
    <scope>NUCLEOTIDE SEQUENCE [LARGE SCALE GENOMIC DNA]</scope>
    <source>
        <strain evidence="2 3">CBS 12239</strain>
    </source>
</reference>